<reference evidence="1 2" key="1">
    <citation type="submission" date="2023-02" db="EMBL/GenBank/DDBJ databases">
        <title>The predominant lactic acid bacteria and yeasts involved in the spontaneous fermentation of millet during the production of the traditional porridge Hausa koko in Ghana.</title>
        <authorList>
            <person name="Atter A."/>
            <person name="Diaz M."/>
        </authorList>
    </citation>
    <scope>NUCLEOTIDE SEQUENCE [LARGE SCALE GENOMIC DNA]</scope>
    <source>
        <strain evidence="1 2">FI11552</strain>
    </source>
</reference>
<sequence length="94" mass="10442">MEVLKDVPGLSQVIIADLPRPGVEVVKQEAVHYRQLINRLNPWKLSRVLEKGDHVGIDHLKLKPGQLGCIGNPPLVLQGAVRVLETVKQFLVSH</sequence>
<proteinExistence type="predicted"/>
<accession>A0ABU7SSF5</accession>
<evidence type="ECO:0000313" key="2">
    <source>
        <dbReference type="Proteomes" id="UP001335665"/>
    </source>
</evidence>
<keyword evidence="2" id="KW-1185">Reference proteome</keyword>
<comment type="caution">
    <text evidence="1">The sequence shown here is derived from an EMBL/GenBank/DDBJ whole genome shotgun (WGS) entry which is preliminary data.</text>
</comment>
<name>A0ABU7SSF5_9LACO</name>
<dbReference type="RefSeq" id="WP_331191961.1">
    <property type="nucleotide sequence ID" value="NZ_JAQSEO010000014.1"/>
</dbReference>
<evidence type="ECO:0000313" key="1">
    <source>
        <dbReference type="EMBL" id="MEE6700988.1"/>
    </source>
</evidence>
<organism evidence="1 2">
    <name type="scientific">Limosilactobacillus pontis</name>
    <dbReference type="NCBI Taxonomy" id="35787"/>
    <lineage>
        <taxon>Bacteria</taxon>
        <taxon>Bacillati</taxon>
        <taxon>Bacillota</taxon>
        <taxon>Bacilli</taxon>
        <taxon>Lactobacillales</taxon>
        <taxon>Lactobacillaceae</taxon>
        <taxon>Limosilactobacillus</taxon>
    </lineage>
</organism>
<gene>
    <name evidence="1" type="ORF">PS396_04150</name>
</gene>
<dbReference type="EMBL" id="JAQSFA010000007">
    <property type="protein sequence ID" value="MEE6700988.1"/>
    <property type="molecule type" value="Genomic_DNA"/>
</dbReference>
<dbReference type="Proteomes" id="UP001335665">
    <property type="component" value="Unassembled WGS sequence"/>
</dbReference>
<protein>
    <submittedName>
        <fullName evidence="1">Uncharacterized protein</fullName>
    </submittedName>
</protein>